<feature type="region of interest" description="Disordered" evidence="1">
    <location>
        <begin position="50"/>
        <end position="92"/>
    </location>
</feature>
<name>A0A914YBK4_9BILA</name>
<evidence type="ECO:0000313" key="2">
    <source>
        <dbReference type="Proteomes" id="UP000887577"/>
    </source>
</evidence>
<evidence type="ECO:0000256" key="1">
    <source>
        <dbReference type="SAM" id="MobiDB-lite"/>
    </source>
</evidence>
<dbReference type="AlphaFoldDB" id="A0A914YBK4"/>
<keyword evidence="2" id="KW-1185">Reference proteome</keyword>
<feature type="compositionally biased region" description="Acidic residues" evidence="1">
    <location>
        <begin position="62"/>
        <end position="92"/>
    </location>
</feature>
<dbReference type="WBParaSite" id="PSU_v2.g16145.t1">
    <property type="protein sequence ID" value="PSU_v2.g16145.t1"/>
    <property type="gene ID" value="PSU_v2.g16145"/>
</dbReference>
<sequence length="92" mass="10407">MLLYRIAVDGPDPEAFDPNPTVIRWFAEGHGRVDPVRPTDQNTELIVGQVPPPERFLPNVAVDDDDNYDLEDLNDDEGDDEDEDNVFPLDDI</sequence>
<accession>A0A914YBK4</accession>
<reference evidence="3" key="1">
    <citation type="submission" date="2022-11" db="UniProtKB">
        <authorList>
            <consortium name="WormBaseParasite"/>
        </authorList>
    </citation>
    <scope>IDENTIFICATION</scope>
</reference>
<protein>
    <submittedName>
        <fullName evidence="3">Uncharacterized protein</fullName>
    </submittedName>
</protein>
<proteinExistence type="predicted"/>
<dbReference type="Proteomes" id="UP000887577">
    <property type="component" value="Unplaced"/>
</dbReference>
<evidence type="ECO:0000313" key="3">
    <source>
        <dbReference type="WBParaSite" id="PSU_v2.g16145.t1"/>
    </source>
</evidence>
<organism evidence="2 3">
    <name type="scientific">Panagrolaimus superbus</name>
    <dbReference type="NCBI Taxonomy" id="310955"/>
    <lineage>
        <taxon>Eukaryota</taxon>
        <taxon>Metazoa</taxon>
        <taxon>Ecdysozoa</taxon>
        <taxon>Nematoda</taxon>
        <taxon>Chromadorea</taxon>
        <taxon>Rhabditida</taxon>
        <taxon>Tylenchina</taxon>
        <taxon>Panagrolaimomorpha</taxon>
        <taxon>Panagrolaimoidea</taxon>
        <taxon>Panagrolaimidae</taxon>
        <taxon>Panagrolaimus</taxon>
    </lineage>
</organism>